<dbReference type="HOGENOM" id="CLU_002865_7_0_1"/>
<accession>A0A0D3KHN4</accession>
<dbReference type="InterPro" id="IPR000172">
    <property type="entry name" value="GMC_OxRdtase_N"/>
</dbReference>
<dbReference type="PROSITE" id="PS00623">
    <property type="entry name" value="GMC_OXRED_1"/>
    <property type="match status" value="1"/>
</dbReference>
<dbReference type="InterPro" id="IPR012132">
    <property type="entry name" value="GMC_OxRdtase"/>
</dbReference>
<dbReference type="EnsemblProtists" id="EOD35269">
    <property type="protein sequence ID" value="EOD35269"/>
    <property type="gene ID" value="EMIHUDRAFT_467417"/>
</dbReference>
<dbReference type="Pfam" id="PF00732">
    <property type="entry name" value="GMC_oxred_N"/>
    <property type="match status" value="1"/>
</dbReference>
<feature type="signal peptide" evidence="7">
    <location>
        <begin position="1"/>
        <end position="24"/>
    </location>
</feature>
<dbReference type="AlphaFoldDB" id="A0A0D3KHN4"/>
<dbReference type="InterPro" id="IPR036188">
    <property type="entry name" value="FAD/NAD-bd_sf"/>
</dbReference>
<feature type="binding site" evidence="5">
    <location>
        <position position="274"/>
    </location>
    <ligand>
        <name>FAD</name>
        <dbReference type="ChEBI" id="CHEBI:57692"/>
    </ligand>
</feature>
<dbReference type="Gene3D" id="3.30.560.10">
    <property type="entry name" value="Glucose Oxidase, domain 3"/>
    <property type="match status" value="1"/>
</dbReference>
<protein>
    <recommendedName>
        <fullName evidence="8">Glucose-methanol-choline oxidoreductase N-terminal domain-containing protein</fullName>
    </recommendedName>
</protein>
<dbReference type="PaxDb" id="2903-EOD35269"/>
<keyword evidence="10" id="KW-1185">Reference proteome</keyword>
<dbReference type="Gene3D" id="3.50.50.60">
    <property type="entry name" value="FAD/NAD(P)-binding domain"/>
    <property type="match status" value="1"/>
</dbReference>
<evidence type="ECO:0000313" key="10">
    <source>
        <dbReference type="Proteomes" id="UP000013827"/>
    </source>
</evidence>
<reference evidence="9" key="2">
    <citation type="submission" date="2024-10" db="UniProtKB">
        <authorList>
            <consortium name="EnsemblProtists"/>
        </authorList>
    </citation>
    <scope>IDENTIFICATION</scope>
</reference>
<comment type="cofactor">
    <cofactor evidence="1 5">
        <name>FAD</name>
        <dbReference type="ChEBI" id="CHEBI:57692"/>
    </cofactor>
</comment>
<dbReference type="SUPFAM" id="SSF54373">
    <property type="entry name" value="FAD-linked reductases, C-terminal domain"/>
    <property type="match status" value="1"/>
</dbReference>
<evidence type="ECO:0000256" key="6">
    <source>
        <dbReference type="RuleBase" id="RU003968"/>
    </source>
</evidence>
<feature type="domain" description="Glucose-methanol-choline oxidoreductase N-terminal" evidence="8">
    <location>
        <begin position="116"/>
        <end position="139"/>
    </location>
</feature>
<evidence type="ECO:0000256" key="1">
    <source>
        <dbReference type="ARBA" id="ARBA00001974"/>
    </source>
</evidence>
<dbReference type="PANTHER" id="PTHR11552:SF147">
    <property type="entry name" value="CHOLINE DEHYDROGENASE, MITOCHONDRIAL"/>
    <property type="match status" value="1"/>
</dbReference>
<reference evidence="10" key="1">
    <citation type="journal article" date="2013" name="Nature">
        <title>Pan genome of the phytoplankton Emiliania underpins its global distribution.</title>
        <authorList>
            <person name="Read B.A."/>
            <person name="Kegel J."/>
            <person name="Klute M.J."/>
            <person name="Kuo A."/>
            <person name="Lefebvre S.C."/>
            <person name="Maumus F."/>
            <person name="Mayer C."/>
            <person name="Miller J."/>
            <person name="Monier A."/>
            <person name="Salamov A."/>
            <person name="Young J."/>
            <person name="Aguilar M."/>
            <person name="Claverie J.M."/>
            <person name="Frickenhaus S."/>
            <person name="Gonzalez K."/>
            <person name="Herman E.K."/>
            <person name="Lin Y.C."/>
            <person name="Napier J."/>
            <person name="Ogata H."/>
            <person name="Sarno A.F."/>
            <person name="Shmutz J."/>
            <person name="Schroeder D."/>
            <person name="de Vargas C."/>
            <person name="Verret F."/>
            <person name="von Dassow P."/>
            <person name="Valentin K."/>
            <person name="Van de Peer Y."/>
            <person name="Wheeler G."/>
            <person name="Dacks J.B."/>
            <person name="Delwiche C.F."/>
            <person name="Dyhrman S.T."/>
            <person name="Glockner G."/>
            <person name="John U."/>
            <person name="Richards T."/>
            <person name="Worden A.Z."/>
            <person name="Zhang X."/>
            <person name="Grigoriev I.V."/>
            <person name="Allen A.E."/>
            <person name="Bidle K."/>
            <person name="Borodovsky M."/>
            <person name="Bowler C."/>
            <person name="Brownlee C."/>
            <person name="Cock J.M."/>
            <person name="Elias M."/>
            <person name="Gladyshev V.N."/>
            <person name="Groth M."/>
            <person name="Guda C."/>
            <person name="Hadaegh A."/>
            <person name="Iglesias-Rodriguez M.D."/>
            <person name="Jenkins J."/>
            <person name="Jones B.M."/>
            <person name="Lawson T."/>
            <person name="Leese F."/>
            <person name="Lindquist E."/>
            <person name="Lobanov A."/>
            <person name="Lomsadze A."/>
            <person name="Malik S.B."/>
            <person name="Marsh M.E."/>
            <person name="Mackinder L."/>
            <person name="Mock T."/>
            <person name="Mueller-Roeber B."/>
            <person name="Pagarete A."/>
            <person name="Parker M."/>
            <person name="Probert I."/>
            <person name="Quesneville H."/>
            <person name="Raines C."/>
            <person name="Rensing S.A."/>
            <person name="Riano-Pachon D.M."/>
            <person name="Richier S."/>
            <person name="Rokitta S."/>
            <person name="Shiraiwa Y."/>
            <person name="Soanes D.M."/>
            <person name="van der Giezen M."/>
            <person name="Wahlund T.M."/>
            <person name="Williams B."/>
            <person name="Wilson W."/>
            <person name="Wolfe G."/>
            <person name="Wurch L.L."/>
        </authorList>
    </citation>
    <scope>NUCLEOTIDE SEQUENCE</scope>
</reference>
<keyword evidence="3 6" id="KW-0285">Flavoprotein</keyword>
<dbReference type="KEGG" id="ehx:EMIHUDRAFT_467417"/>
<comment type="similarity">
    <text evidence="2 6">Belongs to the GMC oxidoreductase family.</text>
</comment>
<dbReference type="GO" id="GO:0050660">
    <property type="term" value="F:flavin adenine dinucleotide binding"/>
    <property type="evidence" value="ECO:0007669"/>
    <property type="project" value="InterPro"/>
</dbReference>
<keyword evidence="4 5" id="KW-0274">FAD</keyword>
<dbReference type="Pfam" id="PF05199">
    <property type="entry name" value="GMC_oxred_C"/>
    <property type="match status" value="1"/>
</dbReference>
<organism evidence="9 10">
    <name type="scientific">Emiliania huxleyi (strain CCMP1516)</name>
    <dbReference type="NCBI Taxonomy" id="280463"/>
    <lineage>
        <taxon>Eukaryota</taxon>
        <taxon>Haptista</taxon>
        <taxon>Haptophyta</taxon>
        <taxon>Prymnesiophyceae</taxon>
        <taxon>Isochrysidales</taxon>
        <taxon>Noelaerhabdaceae</taxon>
        <taxon>Emiliania</taxon>
    </lineage>
</organism>
<dbReference type="InterPro" id="IPR007867">
    <property type="entry name" value="GMC_OxRtase_C"/>
</dbReference>
<dbReference type="RefSeq" id="XP_005787698.1">
    <property type="nucleotide sequence ID" value="XM_005787641.1"/>
</dbReference>
<dbReference type="GO" id="GO:0016614">
    <property type="term" value="F:oxidoreductase activity, acting on CH-OH group of donors"/>
    <property type="evidence" value="ECO:0007669"/>
    <property type="project" value="InterPro"/>
</dbReference>
<dbReference type="SUPFAM" id="SSF51905">
    <property type="entry name" value="FAD/NAD(P)-binding domain"/>
    <property type="match status" value="1"/>
</dbReference>
<dbReference type="PANTHER" id="PTHR11552">
    <property type="entry name" value="GLUCOSE-METHANOL-CHOLINE GMC OXIDOREDUCTASE"/>
    <property type="match status" value="1"/>
</dbReference>
<evidence type="ECO:0000256" key="7">
    <source>
        <dbReference type="SAM" id="SignalP"/>
    </source>
</evidence>
<evidence type="ECO:0000256" key="5">
    <source>
        <dbReference type="PIRSR" id="PIRSR000137-2"/>
    </source>
</evidence>
<feature type="chain" id="PRO_5044270187" description="Glucose-methanol-choline oxidoreductase N-terminal domain-containing protein" evidence="7">
    <location>
        <begin position="25"/>
        <end position="643"/>
    </location>
</feature>
<keyword evidence="7" id="KW-0732">Signal</keyword>
<evidence type="ECO:0000259" key="8">
    <source>
        <dbReference type="PROSITE" id="PS00623"/>
    </source>
</evidence>
<dbReference type="STRING" id="2903.R1FPD3"/>
<evidence type="ECO:0000256" key="3">
    <source>
        <dbReference type="ARBA" id="ARBA00022630"/>
    </source>
</evidence>
<sequence length="643" mass="67764">MPFFGARVSLLVLAVAAFAAWRRAYGPIGASQLLDEYDYIVIGAGSAGSVIAARLSEDADVSVLLIEAGGESGIKHSIPAACGDVQLVDGDWQLKTTPQKTSHRAYTDQKSNWPRGKLLGGSSQLNYMAYVRGDAADYDSWAAMGNPSLEAEHVFFFCNPGWDWESVLPFFLQSEDATLARETGAGALNSSAHGFGGPLPVRYKSPANPLAEAFVQSAVAAGHPLRDYNDGDASGASRFQQTVFGSGRRGSTADAFLYPAMGRANLHVLTHGLVSKLLLASEGTGGEGRGARVAAVQARVGGPEGEGEEVRIRVRREAVVSAGAVGSAQLLLLSGIGPRDQLEKVGVPTEVDLPGVGQNLQDHLAMFYTFFVKGADAVTKAKAESPAALLQWLLRGEGHLSSSSYDAVVHGRTPLAAAGEGPDMQVGLFVGAGDEKLFHDNIGVSRSAWGHLQSPKHKAGEEEGVTLVPLASADPAVPPLIDPRYLSDEADLDAWVEILTAANLLVAQEPLRSLVTGVTAPHPADLGLGDAYPEYDAMSPLDFYQLPKARLARYWKATVQHFGMTLYHPVGTCKMGPPSDPLAVVDASLRVRGVAGLRVADASVMPKLPSANTNAPTIMIGEKAAAMIRRDRVGEEAAASSSL</sequence>
<dbReference type="PIRSF" id="PIRSF000137">
    <property type="entry name" value="Alcohol_oxidase"/>
    <property type="match status" value="1"/>
</dbReference>
<dbReference type="GeneID" id="17280539"/>
<name>A0A0D3KHN4_EMIH1</name>
<evidence type="ECO:0000256" key="2">
    <source>
        <dbReference type="ARBA" id="ARBA00010790"/>
    </source>
</evidence>
<dbReference type="eggNOG" id="KOG1238">
    <property type="taxonomic scope" value="Eukaryota"/>
</dbReference>
<proteinExistence type="inferred from homology"/>
<evidence type="ECO:0000256" key="4">
    <source>
        <dbReference type="ARBA" id="ARBA00022827"/>
    </source>
</evidence>
<dbReference type="Proteomes" id="UP000013827">
    <property type="component" value="Unassembled WGS sequence"/>
</dbReference>
<evidence type="ECO:0000313" key="9">
    <source>
        <dbReference type="EnsemblProtists" id="EOD35269"/>
    </source>
</evidence>